<dbReference type="EMBL" id="BAABRU010000032">
    <property type="protein sequence ID" value="GAA5531104.1"/>
    <property type="molecule type" value="Genomic_DNA"/>
</dbReference>
<dbReference type="InterPro" id="IPR001242">
    <property type="entry name" value="Condensation_dom"/>
</dbReference>
<protein>
    <submittedName>
        <fullName evidence="3">Linear gramicidin synthase subunit D</fullName>
    </submittedName>
</protein>
<feature type="domain" description="Condensation" evidence="2">
    <location>
        <begin position="40"/>
        <end position="460"/>
    </location>
</feature>
<dbReference type="CDD" id="cd19531">
    <property type="entry name" value="LCL_NRPS-like"/>
    <property type="match status" value="1"/>
</dbReference>
<evidence type="ECO:0000313" key="3">
    <source>
        <dbReference type="EMBL" id="GAA5531104.1"/>
    </source>
</evidence>
<dbReference type="PANTHER" id="PTHR45398:SF1">
    <property type="entry name" value="ENZYME, PUTATIVE (JCVI)-RELATED"/>
    <property type="match status" value="1"/>
</dbReference>
<evidence type="ECO:0000313" key="4">
    <source>
        <dbReference type="Proteomes" id="UP001428290"/>
    </source>
</evidence>
<keyword evidence="4" id="KW-1185">Reference proteome</keyword>
<gene>
    <name evidence="3" type="primary">lgrD_2</name>
    <name evidence="3" type="ORF">Hgul01_04928</name>
</gene>
<dbReference type="PANTHER" id="PTHR45398">
    <property type="match status" value="1"/>
</dbReference>
<dbReference type="Proteomes" id="UP001428290">
    <property type="component" value="Unassembled WGS sequence"/>
</dbReference>
<dbReference type="Pfam" id="PF00668">
    <property type="entry name" value="Condensation"/>
    <property type="match status" value="1"/>
</dbReference>
<name>A0ABP9X6T3_9CHLR</name>
<dbReference type="Gene3D" id="3.30.559.10">
    <property type="entry name" value="Chloramphenicol acetyltransferase-like domain"/>
    <property type="match status" value="1"/>
</dbReference>
<dbReference type="SUPFAM" id="SSF52777">
    <property type="entry name" value="CoA-dependent acyltransferases"/>
    <property type="match status" value="2"/>
</dbReference>
<organism evidence="3 4">
    <name type="scientific">Herpetosiphon gulosus</name>
    <dbReference type="NCBI Taxonomy" id="1973496"/>
    <lineage>
        <taxon>Bacteria</taxon>
        <taxon>Bacillati</taxon>
        <taxon>Chloroflexota</taxon>
        <taxon>Chloroflexia</taxon>
        <taxon>Herpetosiphonales</taxon>
        <taxon>Herpetosiphonaceae</taxon>
        <taxon>Herpetosiphon</taxon>
    </lineage>
</organism>
<proteinExistence type="predicted"/>
<dbReference type="InterPro" id="IPR023213">
    <property type="entry name" value="CAT-like_dom_sf"/>
</dbReference>
<accession>A0ABP9X6T3</accession>
<comment type="caution">
    <text evidence="3">The sequence shown here is derived from an EMBL/GenBank/DDBJ whole genome shotgun (WGS) entry which is preliminary data.</text>
</comment>
<evidence type="ECO:0000256" key="1">
    <source>
        <dbReference type="SAM" id="Coils"/>
    </source>
</evidence>
<evidence type="ECO:0000259" key="2">
    <source>
        <dbReference type="Pfam" id="PF00668"/>
    </source>
</evidence>
<dbReference type="Gene3D" id="3.30.559.30">
    <property type="entry name" value="Nonribosomal peptide synthetase, condensation domain"/>
    <property type="match status" value="1"/>
</dbReference>
<sequence length="504" mass="57769">MDALPQRLAQLSPEKRALLEQLRLQRQAAAAIVPRDPAVVVPLSLAQRRLWLVEQMRPGQATYIMPCVLMIKGLLDRNALAASLSWLLQRHEVLRTSIQHGSQGAYQQIHAPWQVELGLVEVDQTQLESQLRQYAQQAFDLKHAPLWRAQLWRCAPEQHVLGLMLHHIIADGWSLGVLMHDLALAYAHFATGAALNRVPLPIQYGDYACWQAQQPAMMLPNSRDFWLKLLHDAPTLALPTDYPRPAVQSFQGAQIAWRLPSELVEQLKQLSQRQSATLFMSLLTAFYWLLHWLSEQTDLVVGTDVAGRQQPETHQLIGFFINQLMLRQKVQPYQSFQASLQQTRQLTLAAFEHQHVPFDQIVELLNVAHDPSRTPLFQVKFVLQNTPLPTLQLAGVELERMDLDPHTAKFDLLINLWEEHTGLAGTLDYNTDIFAAQRMQQLLERYQLLLKLIVLEPTITLEAAVERCQSQERELQQQRLEQRKAANRSKLILNRRRSSTEPTQ</sequence>
<keyword evidence="1" id="KW-0175">Coiled coil</keyword>
<feature type="coiled-coil region" evidence="1">
    <location>
        <begin position="461"/>
        <end position="488"/>
    </location>
</feature>
<dbReference type="RefSeq" id="WP_345724688.1">
    <property type="nucleotide sequence ID" value="NZ_BAABRU010000032.1"/>
</dbReference>
<reference evidence="3 4" key="1">
    <citation type="submission" date="2024-02" db="EMBL/GenBank/DDBJ databases">
        <title>Herpetosiphon gulosus NBRC 112829.</title>
        <authorList>
            <person name="Ichikawa N."/>
            <person name="Katano-Makiyama Y."/>
            <person name="Hidaka K."/>
        </authorList>
    </citation>
    <scope>NUCLEOTIDE SEQUENCE [LARGE SCALE GENOMIC DNA]</scope>
    <source>
        <strain evidence="3 4">NBRC 112829</strain>
    </source>
</reference>